<keyword evidence="1" id="KW-0812">Transmembrane</keyword>
<keyword evidence="1" id="KW-1133">Transmembrane helix</keyword>
<dbReference type="SUPFAM" id="SSF53098">
    <property type="entry name" value="Ribonuclease H-like"/>
    <property type="match status" value="1"/>
</dbReference>
<dbReference type="InterPro" id="IPR053151">
    <property type="entry name" value="RNase_H-like"/>
</dbReference>
<evidence type="ECO:0000256" key="1">
    <source>
        <dbReference type="SAM" id="Phobius"/>
    </source>
</evidence>
<dbReference type="InterPro" id="IPR036397">
    <property type="entry name" value="RNaseH_sf"/>
</dbReference>
<dbReference type="InterPro" id="IPR002156">
    <property type="entry name" value="RNaseH_domain"/>
</dbReference>
<dbReference type="PANTHER" id="PTHR47723">
    <property type="entry name" value="OS05G0353850 PROTEIN"/>
    <property type="match status" value="1"/>
</dbReference>
<reference evidence="3 4" key="1">
    <citation type="journal article" date="2024" name="Plant J.">
        <title>Genome sequences and population genomics reveal climatic adaptation and genomic divergence between two closely related sweetgum species.</title>
        <authorList>
            <person name="Xu W.Q."/>
            <person name="Ren C.Q."/>
            <person name="Zhang X.Y."/>
            <person name="Comes H.P."/>
            <person name="Liu X.H."/>
            <person name="Li Y.G."/>
            <person name="Kettle C.J."/>
            <person name="Jalonen R."/>
            <person name="Gaisberger H."/>
            <person name="Ma Y.Z."/>
            <person name="Qiu Y.X."/>
        </authorList>
    </citation>
    <scope>NUCLEOTIDE SEQUENCE [LARGE SCALE GENOMIC DNA]</scope>
    <source>
        <strain evidence="3">Hangzhou</strain>
    </source>
</reference>
<dbReference type="Gene3D" id="3.30.420.10">
    <property type="entry name" value="Ribonuclease H-like superfamily/Ribonuclease H"/>
    <property type="match status" value="1"/>
</dbReference>
<keyword evidence="1" id="KW-0472">Membrane</keyword>
<dbReference type="InterPro" id="IPR012337">
    <property type="entry name" value="RNaseH-like_sf"/>
</dbReference>
<comment type="caution">
    <text evidence="3">The sequence shown here is derived from an EMBL/GenBank/DDBJ whole genome shotgun (WGS) entry which is preliminary data.</text>
</comment>
<evidence type="ECO:0000313" key="3">
    <source>
        <dbReference type="EMBL" id="KAK9289666.1"/>
    </source>
</evidence>
<name>A0AAP0S8W5_LIQFO</name>
<gene>
    <name evidence="3" type="ORF">L1049_007824</name>
</gene>
<evidence type="ECO:0000259" key="2">
    <source>
        <dbReference type="PROSITE" id="PS50879"/>
    </source>
</evidence>
<evidence type="ECO:0000313" key="4">
    <source>
        <dbReference type="Proteomes" id="UP001415857"/>
    </source>
</evidence>
<dbReference type="EMBL" id="JBBPBK010000002">
    <property type="protein sequence ID" value="KAK9289666.1"/>
    <property type="molecule type" value="Genomic_DNA"/>
</dbReference>
<dbReference type="GO" id="GO:0003676">
    <property type="term" value="F:nucleic acid binding"/>
    <property type="evidence" value="ECO:0007669"/>
    <property type="project" value="InterPro"/>
</dbReference>
<dbReference type="Pfam" id="PF13456">
    <property type="entry name" value="RVT_3"/>
    <property type="match status" value="1"/>
</dbReference>
<dbReference type="PROSITE" id="PS50879">
    <property type="entry name" value="RNASE_H_1"/>
    <property type="match status" value="1"/>
</dbReference>
<dbReference type="AlphaFoldDB" id="A0AAP0S8W5"/>
<protein>
    <recommendedName>
        <fullName evidence="2">RNase H type-1 domain-containing protein</fullName>
    </recommendedName>
</protein>
<feature type="transmembrane region" description="Helical" evidence="1">
    <location>
        <begin position="12"/>
        <end position="32"/>
    </location>
</feature>
<organism evidence="3 4">
    <name type="scientific">Liquidambar formosana</name>
    <name type="common">Formosan gum</name>
    <dbReference type="NCBI Taxonomy" id="63359"/>
    <lineage>
        <taxon>Eukaryota</taxon>
        <taxon>Viridiplantae</taxon>
        <taxon>Streptophyta</taxon>
        <taxon>Embryophyta</taxon>
        <taxon>Tracheophyta</taxon>
        <taxon>Spermatophyta</taxon>
        <taxon>Magnoliopsida</taxon>
        <taxon>eudicotyledons</taxon>
        <taxon>Gunneridae</taxon>
        <taxon>Pentapetalae</taxon>
        <taxon>Saxifragales</taxon>
        <taxon>Altingiaceae</taxon>
        <taxon>Liquidambar</taxon>
    </lineage>
</organism>
<proteinExistence type="predicted"/>
<dbReference type="PANTHER" id="PTHR47723:SF23">
    <property type="entry name" value="REVERSE TRANSCRIPTASE-LIKE PROTEIN"/>
    <property type="match status" value="1"/>
</dbReference>
<dbReference type="Proteomes" id="UP001415857">
    <property type="component" value="Unassembled WGS sequence"/>
</dbReference>
<sequence>MEFWSTMMNQAMSIQVFNLWVSAIMLAFSTIWQARNTRRFEDKTLSVKRTCLHIKAFLHDIGKICGGTMSNMQNDLCILHFLGIKGIPKKAPTIIAVHWYPPPPTWIKLNTDGLAQGNPGPAVAAGIFRSCHGFVKGGFTSNLGVQTAFYAELLAALIGIEYAWRNGWHKLWLESDSATVVHCLQNPSYIPPWSLRTQWLNCQVYLKSMDFQCSHIFREGNCVADKCANLGIYYSGFQWWWTAPQELSSFLCRDMYNLPYYRFKA</sequence>
<keyword evidence="4" id="KW-1185">Reference proteome</keyword>
<feature type="domain" description="RNase H type-1" evidence="2">
    <location>
        <begin position="103"/>
        <end position="233"/>
    </location>
</feature>
<dbReference type="CDD" id="cd06222">
    <property type="entry name" value="RNase_H_like"/>
    <property type="match status" value="1"/>
</dbReference>
<dbReference type="GO" id="GO:0004523">
    <property type="term" value="F:RNA-DNA hybrid ribonuclease activity"/>
    <property type="evidence" value="ECO:0007669"/>
    <property type="project" value="InterPro"/>
</dbReference>
<accession>A0AAP0S8W5</accession>
<dbReference type="InterPro" id="IPR044730">
    <property type="entry name" value="RNase_H-like_dom_plant"/>
</dbReference>